<evidence type="ECO:0000313" key="14">
    <source>
        <dbReference type="Proteomes" id="UP001210925"/>
    </source>
</evidence>
<keyword evidence="9 10" id="KW-0472">Membrane</keyword>
<reference evidence="13" key="1">
    <citation type="submission" date="2020-05" db="EMBL/GenBank/DDBJ databases">
        <title>Phylogenomic resolution of chytrid fungi.</title>
        <authorList>
            <person name="Stajich J.E."/>
            <person name="Amses K."/>
            <person name="Simmons R."/>
            <person name="Seto K."/>
            <person name="Myers J."/>
            <person name="Bonds A."/>
            <person name="Quandt C.A."/>
            <person name="Barry K."/>
            <person name="Liu P."/>
            <person name="Grigoriev I."/>
            <person name="Longcore J.E."/>
            <person name="James T.Y."/>
        </authorList>
    </citation>
    <scope>NUCLEOTIDE SEQUENCE</scope>
    <source>
        <strain evidence="13">PLAUS21</strain>
    </source>
</reference>
<evidence type="ECO:0000256" key="9">
    <source>
        <dbReference type="ARBA" id="ARBA00023136"/>
    </source>
</evidence>
<dbReference type="Pfam" id="PF02064">
    <property type="entry name" value="MAS20"/>
    <property type="match status" value="1"/>
</dbReference>
<dbReference type="InterPro" id="IPR002056">
    <property type="entry name" value="MAS20"/>
</dbReference>
<keyword evidence="7 12" id="KW-1133">Transmembrane helix</keyword>
<dbReference type="InterPro" id="IPR023392">
    <property type="entry name" value="Tom20_dom_sf"/>
</dbReference>
<evidence type="ECO:0000256" key="1">
    <source>
        <dbReference type="ARBA" id="ARBA00004572"/>
    </source>
</evidence>
<dbReference type="PANTHER" id="PTHR12430:SF0">
    <property type="entry name" value="TRANSLOCASE OF OUTER MITOCHONDRIAL MEMBRANE 20"/>
    <property type="match status" value="1"/>
</dbReference>
<comment type="subcellular location">
    <subcellularLocation>
        <location evidence="1">Mitochondrion outer membrane</location>
        <topology evidence="1">Single-pass membrane protein</topology>
    </subcellularLocation>
</comment>
<dbReference type="EMBL" id="JADGKB010000141">
    <property type="protein sequence ID" value="KAJ3252437.1"/>
    <property type="molecule type" value="Genomic_DNA"/>
</dbReference>
<evidence type="ECO:0000256" key="12">
    <source>
        <dbReference type="SAM" id="Phobius"/>
    </source>
</evidence>
<accession>A0AAD5Y0J1</accession>
<evidence type="ECO:0000256" key="3">
    <source>
        <dbReference type="ARBA" id="ARBA00022448"/>
    </source>
</evidence>
<dbReference type="GO" id="GO:0005742">
    <property type="term" value="C:mitochondrial outer membrane translocase complex"/>
    <property type="evidence" value="ECO:0007669"/>
    <property type="project" value="UniProtKB-UniRule"/>
</dbReference>
<dbReference type="GO" id="GO:0030943">
    <property type="term" value="F:mitochondrion targeting sequence binding"/>
    <property type="evidence" value="ECO:0007669"/>
    <property type="project" value="TreeGrafter"/>
</dbReference>
<dbReference type="GO" id="GO:0008320">
    <property type="term" value="F:protein transmembrane transporter activity"/>
    <property type="evidence" value="ECO:0007669"/>
    <property type="project" value="TreeGrafter"/>
</dbReference>
<evidence type="ECO:0000256" key="2">
    <source>
        <dbReference type="ARBA" id="ARBA00005792"/>
    </source>
</evidence>
<dbReference type="GO" id="GO:0006886">
    <property type="term" value="P:intracellular protein transport"/>
    <property type="evidence" value="ECO:0007669"/>
    <property type="project" value="InterPro"/>
</dbReference>
<dbReference type="PRINTS" id="PR00351">
    <property type="entry name" value="OM20RECEPTOR"/>
</dbReference>
<evidence type="ECO:0000256" key="8">
    <source>
        <dbReference type="ARBA" id="ARBA00023128"/>
    </source>
</evidence>
<protein>
    <recommendedName>
        <fullName evidence="15">Mitochondrial import receptor subunit TOM20</fullName>
    </recommendedName>
</protein>
<keyword evidence="14" id="KW-1185">Reference proteome</keyword>
<evidence type="ECO:0000256" key="4">
    <source>
        <dbReference type="ARBA" id="ARBA00022692"/>
    </source>
</evidence>
<name>A0AAD5Y0J1_9FUNG</name>
<dbReference type="GO" id="GO:0006605">
    <property type="term" value="P:protein targeting"/>
    <property type="evidence" value="ECO:0007669"/>
    <property type="project" value="InterPro"/>
</dbReference>
<feature type="region of interest" description="Disordered" evidence="11">
    <location>
        <begin position="43"/>
        <end position="66"/>
    </location>
</feature>
<evidence type="ECO:0008006" key="15">
    <source>
        <dbReference type="Google" id="ProtNLM"/>
    </source>
</evidence>
<evidence type="ECO:0000256" key="7">
    <source>
        <dbReference type="ARBA" id="ARBA00022989"/>
    </source>
</evidence>
<dbReference type="Proteomes" id="UP001210925">
    <property type="component" value="Unassembled WGS sequence"/>
</dbReference>
<keyword evidence="3" id="KW-0813">Transport</keyword>
<proteinExistence type="inferred from homology"/>
<keyword evidence="8 10" id="KW-0496">Mitochondrion</keyword>
<dbReference type="PIRSF" id="PIRSF037707">
    <property type="entry name" value="MAS20_rcpt"/>
    <property type="match status" value="1"/>
</dbReference>
<comment type="similarity">
    <text evidence="2 10">Belongs to the Tom20 family.</text>
</comment>
<evidence type="ECO:0000313" key="13">
    <source>
        <dbReference type="EMBL" id="KAJ3252437.1"/>
    </source>
</evidence>
<comment type="caution">
    <text evidence="13">The sequence shown here is derived from an EMBL/GenBank/DDBJ whole genome shotgun (WGS) entry which is preliminary data.</text>
</comment>
<dbReference type="GO" id="GO:0030150">
    <property type="term" value="P:protein import into mitochondrial matrix"/>
    <property type="evidence" value="ECO:0007669"/>
    <property type="project" value="TreeGrafter"/>
</dbReference>
<sequence length="152" mass="17071">MVEAKYVFAGLLVAAVGYGVYFDYQRRNNPAFRKKLAKQRKEAAKIKQQQPKAASNSPFAIPEEPIPTTNEGREQYFMRNLQAGEQLLQQGPMAFDAAATCFYRALQVYPEPQKLLEVLAQSLPEVIMNMIIQKMADDVRAAQGASIVEEVE</sequence>
<evidence type="ECO:0000256" key="6">
    <source>
        <dbReference type="ARBA" id="ARBA00022927"/>
    </source>
</evidence>
<dbReference type="Gene3D" id="1.20.960.10">
    <property type="entry name" value="Mitochondrial outer membrane translocase complex, subunit Tom20 domain"/>
    <property type="match status" value="1"/>
</dbReference>
<evidence type="ECO:0000256" key="11">
    <source>
        <dbReference type="SAM" id="MobiDB-lite"/>
    </source>
</evidence>
<dbReference type="SUPFAM" id="SSF47157">
    <property type="entry name" value="Mitochondrial import receptor subunit Tom20"/>
    <property type="match status" value="1"/>
</dbReference>
<evidence type="ECO:0000256" key="10">
    <source>
        <dbReference type="PIRNR" id="PIRNR037707"/>
    </source>
</evidence>
<evidence type="ECO:0000256" key="5">
    <source>
        <dbReference type="ARBA" id="ARBA00022787"/>
    </source>
</evidence>
<gene>
    <name evidence="13" type="ORF">HK103_001556</name>
</gene>
<keyword evidence="5 10" id="KW-1000">Mitochondrion outer membrane</keyword>
<dbReference type="AlphaFoldDB" id="A0AAD5Y0J1"/>
<organism evidence="13 14">
    <name type="scientific">Boothiomyces macroporosus</name>
    <dbReference type="NCBI Taxonomy" id="261099"/>
    <lineage>
        <taxon>Eukaryota</taxon>
        <taxon>Fungi</taxon>
        <taxon>Fungi incertae sedis</taxon>
        <taxon>Chytridiomycota</taxon>
        <taxon>Chytridiomycota incertae sedis</taxon>
        <taxon>Chytridiomycetes</taxon>
        <taxon>Rhizophydiales</taxon>
        <taxon>Terramycetaceae</taxon>
        <taxon>Boothiomyces</taxon>
    </lineage>
</organism>
<keyword evidence="6" id="KW-0653">Protein transport</keyword>
<keyword evidence="4 12" id="KW-0812">Transmembrane</keyword>
<dbReference type="GO" id="GO:0016031">
    <property type="term" value="P:tRNA import into mitochondrion"/>
    <property type="evidence" value="ECO:0007669"/>
    <property type="project" value="TreeGrafter"/>
</dbReference>
<dbReference type="PANTHER" id="PTHR12430">
    <property type="entry name" value="MITOCHONDRIAL IMPORT RECEPTOR SUBUNIT TOM20"/>
    <property type="match status" value="1"/>
</dbReference>
<feature type="transmembrane region" description="Helical" evidence="12">
    <location>
        <begin position="6"/>
        <end position="24"/>
    </location>
</feature>